<sequence length="51" mass="5821">MQRFYRLSVQPGLFGGFALVREWDRIGSGGQMNTDWFDSEADAKDARFSTC</sequence>
<dbReference type="CDD" id="cd07996">
    <property type="entry name" value="WGR_MMR_like"/>
    <property type="match status" value="1"/>
</dbReference>
<dbReference type="Proteomes" id="UP000207598">
    <property type="component" value="Unassembled WGS sequence"/>
</dbReference>
<evidence type="ECO:0000259" key="1">
    <source>
        <dbReference type="PROSITE" id="PS51977"/>
    </source>
</evidence>
<gene>
    <name evidence="2" type="ORF">MAA8898_00464</name>
</gene>
<keyword evidence="3" id="KW-1185">Reference proteome</keyword>
<dbReference type="InterPro" id="IPR049809">
    <property type="entry name" value="YehF/YfeS-like_WGR"/>
</dbReference>
<protein>
    <submittedName>
        <fullName evidence="2">WGR domain protein</fullName>
    </submittedName>
</protein>
<organism evidence="2 3">
    <name type="scientific">Maliponia aquimaris</name>
    <dbReference type="NCBI Taxonomy" id="1673631"/>
    <lineage>
        <taxon>Bacteria</taxon>
        <taxon>Pseudomonadati</taxon>
        <taxon>Pseudomonadota</taxon>
        <taxon>Alphaproteobacteria</taxon>
        <taxon>Rhodobacterales</taxon>
        <taxon>Paracoccaceae</taxon>
        <taxon>Maliponia</taxon>
    </lineage>
</organism>
<dbReference type="InterPro" id="IPR036930">
    <property type="entry name" value="WGR_dom_sf"/>
</dbReference>
<dbReference type="EMBL" id="FXYF01000001">
    <property type="protein sequence ID" value="SMX33433.1"/>
    <property type="molecule type" value="Genomic_DNA"/>
</dbReference>
<feature type="domain" description="WGR" evidence="1">
    <location>
        <begin position="1"/>
        <end position="51"/>
    </location>
</feature>
<dbReference type="Pfam" id="PF05406">
    <property type="entry name" value="WGR"/>
    <property type="match status" value="1"/>
</dbReference>
<accession>A0A238JSI5</accession>
<evidence type="ECO:0000313" key="2">
    <source>
        <dbReference type="EMBL" id="SMX33433.1"/>
    </source>
</evidence>
<dbReference type="PROSITE" id="PS51977">
    <property type="entry name" value="WGR"/>
    <property type="match status" value="1"/>
</dbReference>
<dbReference type="OrthoDB" id="5801306at2"/>
<evidence type="ECO:0000313" key="3">
    <source>
        <dbReference type="Proteomes" id="UP000207598"/>
    </source>
</evidence>
<dbReference type="SUPFAM" id="SSF142921">
    <property type="entry name" value="WGR domain-like"/>
    <property type="match status" value="1"/>
</dbReference>
<name>A0A238JSI5_9RHOB</name>
<proteinExistence type="predicted"/>
<reference evidence="2 3" key="1">
    <citation type="submission" date="2017-05" db="EMBL/GenBank/DDBJ databases">
        <authorList>
            <person name="Song R."/>
            <person name="Chenine A.L."/>
            <person name="Ruprecht R.M."/>
        </authorList>
    </citation>
    <scope>NUCLEOTIDE SEQUENCE [LARGE SCALE GENOMIC DNA]</scope>
    <source>
        <strain evidence="2 3">CECT 8898</strain>
    </source>
</reference>
<dbReference type="AlphaFoldDB" id="A0A238JSI5"/>
<dbReference type="InterPro" id="IPR008893">
    <property type="entry name" value="WGR_domain"/>
</dbReference>